<dbReference type="InterPro" id="IPR006124">
    <property type="entry name" value="Metalloenzyme"/>
</dbReference>
<dbReference type="GO" id="GO:0004619">
    <property type="term" value="F:phosphoglycerate mutase activity"/>
    <property type="evidence" value="ECO:0007669"/>
    <property type="project" value="UniProtKB-EC"/>
</dbReference>
<keyword evidence="5" id="KW-0324">Glycolysis</keyword>
<comment type="similarity">
    <text evidence="4">Belongs to the BPG-independent phosphoglycerate mutase family. A-PGAM subfamily.</text>
</comment>
<keyword evidence="8" id="KW-1185">Reference proteome</keyword>
<evidence type="ECO:0000256" key="3">
    <source>
        <dbReference type="ARBA" id="ARBA00004921"/>
    </source>
</evidence>
<protein>
    <recommendedName>
        <fullName evidence="6">Metalloenzyme domain-containing protein</fullName>
    </recommendedName>
</protein>
<dbReference type="PANTHER" id="PTHR31209:SF0">
    <property type="entry name" value="METALLOENZYME DOMAIN-CONTAINING PROTEIN"/>
    <property type="match status" value="1"/>
</dbReference>
<dbReference type="InterPro" id="IPR017850">
    <property type="entry name" value="Alkaline_phosphatase_core_sf"/>
</dbReference>
<dbReference type="PANTHER" id="PTHR31209">
    <property type="entry name" value="COFACTOR-INDEPENDENT PHOSPHOGLYCERATE MUTASE"/>
    <property type="match status" value="1"/>
</dbReference>
<reference evidence="7" key="1">
    <citation type="submission" date="2023-02" db="EMBL/GenBank/DDBJ databases">
        <title>Genome of toxic invasive species Heracleum sosnowskyi carries increased number of genes despite the absence of recent whole-genome duplications.</title>
        <authorList>
            <person name="Schelkunov M."/>
            <person name="Shtratnikova V."/>
            <person name="Makarenko M."/>
            <person name="Klepikova A."/>
            <person name="Omelchenko D."/>
            <person name="Novikova G."/>
            <person name="Obukhova E."/>
            <person name="Bogdanov V."/>
            <person name="Penin A."/>
            <person name="Logacheva M."/>
        </authorList>
    </citation>
    <scope>NUCLEOTIDE SEQUENCE</scope>
    <source>
        <strain evidence="7">Hsosn_3</strain>
        <tissue evidence="7">Leaf</tissue>
    </source>
</reference>
<gene>
    <name evidence="7" type="ORF">POM88_025604</name>
</gene>
<dbReference type="GO" id="GO:0046872">
    <property type="term" value="F:metal ion binding"/>
    <property type="evidence" value="ECO:0007669"/>
    <property type="project" value="InterPro"/>
</dbReference>
<organism evidence="7 8">
    <name type="scientific">Heracleum sosnowskyi</name>
    <dbReference type="NCBI Taxonomy" id="360622"/>
    <lineage>
        <taxon>Eukaryota</taxon>
        <taxon>Viridiplantae</taxon>
        <taxon>Streptophyta</taxon>
        <taxon>Embryophyta</taxon>
        <taxon>Tracheophyta</taxon>
        <taxon>Spermatophyta</taxon>
        <taxon>Magnoliopsida</taxon>
        <taxon>eudicotyledons</taxon>
        <taxon>Gunneridae</taxon>
        <taxon>Pentapetalae</taxon>
        <taxon>asterids</taxon>
        <taxon>campanulids</taxon>
        <taxon>Apiales</taxon>
        <taxon>Apiaceae</taxon>
        <taxon>Apioideae</taxon>
        <taxon>apioid superclade</taxon>
        <taxon>Tordylieae</taxon>
        <taxon>Tordyliinae</taxon>
        <taxon>Heracleum</taxon>
    </lineage>
</organism>
<evidence type="ECO:0000256" key="1">
    <source>
        <dbReference type="ARBA" id="ARBA00000370"/>
    </source>
</evidence>
<dbReference type="Proteomes" id="UP001237642">
    <property type="component" value="Unassembled WGS sequence"/>
</dbReference>
<comment type="catalytic activity">
    <reaction evidence="1">
        <text>(2R)-2-phosphoglycerate = (2R)-3-phosphoglycerate</text>
        <dbReference type="Rhea" id="RHEA:15901"/>
        <dbReference type="ChEBI" id="CHEBI:58272"/>
        <dbReference type="ChEBI" id="CHEBI:58289"/>
        <dbReference type="EC" id="5.4.2.12"/>
    </reaction>
</comment>
<accession>A0AAD8I5C9</accession>
<dbReference type="Pfam" id="PF01676">
    <property type="entry name" value="Metalloenzyme"/>
    <property type="match status" value="1"/>
</dbReference>
<proteinExistence type="inferred from homology"/>
<evidence type="ECO:0000256" key="5">
    <source>
        <dbReference type="ARBA" id="ARBA00023152"/>
    </source>
</evidence>
<comment type="function">
    <text evidence="2">Catalyzes the interconversion of 2-phosphoglycerate and 3-phosphoglycerate.</text>
</comment>
<evidence type="ECO:0000256" key="4">
    <source>
        <dbReference type="ARBA" id="ARBA00005524"/>
    </source>
</evidence>
<feature type="domain" description="Metalloenzyme" evidence="6">
    <location>
        <begin position="31"/>
        <end position="107"/>
    </location>
</feature>
<evidence type="ECO:0000313" key="8">
    <source>
        <dbReference type="Proteomes" id="UP001237642"/>
    </source>
</evidence>
<dbReference type="Gene3D" id="3.40.720.10">
    <property type="entry name" value="Alkaline Phosphatase, subunit A"/>
    <property type="match status" value="1"/>
</dbReference>
<dbReference type="GO" id="GO:0006096">
    <property type="term" value="P:glycolytic process"/>
    <property type="evidence" value="ECO:0007669"/>
    <property type="project" value="UniProtKB-KW"/>
</dbReference>
<evidence type="ECO:0000259" key="6">
    <source>
        <dbReference type="Pfam" id="PF01676"/>
    </source>
</evidence>
<reference evidence="7" key="2">
    <citation type="submission" date="2023-05" db="EMBL/GenBank/DDBJ databases">
        <authorList>
            <person name="Schelkunov M.I."/>
        </authorList>
    </citation>
    <scope>NUCLEOTIDE SEQUENCE</scope>
    <source>
        <strain evidence="7">Hsosn_3</strain>
        <tissue evidence="7">Leaf</tissue>
    </source>
</reference>
<name>A0AAD8I5C9_9APIA</name>
<evidence type="ECO:0000256" key="2">
    <source>
        <dbReference type="ARBA" id="ARBA00002315"/>
    </source>
</evidence>
<dbReference type="InterPro" id="IPR004456">
    <property type="entry name" value="Pglycerate_mutase_ApgM"/>
</dbReference>
<sequence length="110" mass="12235">MSKALSAPLDSCPYVFFSGEDEHRPGRSDGLDFGFLHSKTIYDAGHDKELVFKIKGLEAVDPAIRQLTSLRWQQQSTGVFQNSICIIGDHSTPVEYGDYSFKPVTFLSCS</sequence>
<comment type="pathway">
    <text evidence="3">Carbohydrate degradation.</text>
</comment>
<dbReference type="EMBL" id="JAUIZM010000006">
    <property type="protein sequence ID" value="KAK1378860.1"/>
    <property type="molecule type" value="Genomic_DNA"/>
</dbReference>
<comment type="caution">
    <text evidence="7">The sequence shown here is derived from an EMBL/GenBank/DDBJ whole genome shotgun (WGS) entry which is preliminary data.</text>
</comment>
<evidence type="ECO:0000313" key="7">
    <source>
        <dbReference type="EMBL" id="KAK1378860.1"/>
    </source>
</evidence>
<dbReference type="AlphaFoldDB" id="A0AAD8I5C9"/>